<reference evidence="3" key="1">
    <citation type="journal article" date="2019" name="Int. J. Syst. Evol. Microbiol.">
        <title>The Global Catalogue of Microorganisms (GCM) 10K type strain sequencing project: providing services to taxonomists for standard genome sequencing and annotation.</title>
        <authorList>
            <consortium name="The Broad Institute Genomics Platform"/>
            <consortium name="The Broad Institute Genome Sequencing Center for Infectious Disease"/>
            <person name="Wu L."/>
            <person name="Ma J."/>
        </authorList>
    </citation>
    <scope>NUCLEOTIDE SEQUENCE [LARGE SCALE GENOMIC DNA]</scope>
    <source>
        <strain evidence="3">JCM 18542</strain>
    </source>
</reference>
<gene>
    <name evidence="2" type="ORF">GCM10023353_18360</name>
</gene>
<accession>A0ABP9CS73</accession>
<sequence>MERGSDKHGARADDELQQEVEPMIRSSRPAHAEEWRQPEPPADDDPDVRPFHPGNSDDDAQ</sequence>
<comment type="caution">
    <text evidence="2">The sequence shown here is derived from an EMBL/GenBank/DDBJ whole genome shotgun (WGS) entry which is preliminary data.</text>
</comment>
<proteinExistence type="predicted"/>
<evidence type="ECO:0000256" key="1">
    <source>
        <dbReference type="SAM" id="MobiDB-lite"/>
    </source>
</evidence>
<feature type="compositionally biased region" description="Basic and acidic residues" evidence="1">
    <location>
        <begin position="1"/>
        <end position="14"/>
    </location>
</feature>
<protein>
    <submittedName>
        <fullName evidence="2">Uncharacterized protein</fullName>
    </submittedName>
</protein>
<evidence type="ECO:0000313" key="2">
    <source>
        <dbReference type="EMBL" id="GAA4813673.1"/>
    </source>
</evidence>
<dbReference type="EMBL" id="BAABKQ010000001">
    <property type="protein sequence ID" value="GAA4813673.1"/>
    <property type="molecule type" value="Genomic_DNA"/>
</dbReference>
<evidence type="ECO:0000313" key="3">
    <source>
        <dbReference type="Proteomes" id="UP001500839"/>
    </source>
</evidence>
<organism evidence="2 3">
    <name type="scientific">Tomitella cavernea</name>
    <dbReference type="NCBI Taxonomy" id="1387982"/>
    <lineage>
        <taxon>Bacteria</taxon>
        <taxon>Bacillati</taxon>
        <taxon>Actinomycetota</taxon>
        <taxon>Actinomycetes</taxon>
        <taxon>Mycobacteriales</taxon>
        <taxon>Tomitella</taxon>
    </lineage>
</organism>
<dbReference type="RefSeq" id="WP_200171714.1">
    <property type="nucleotide sequence ID" value="NZ_BAABKQ010000001.1"/>
</dbReference>
<keyword evidence="3" id="KW-1185">Reference proteome</keyword>
<feature type="region of interest" description="Disordered" evidence="1">
    <location>
        <begin position="1"/>
        <end position="61"/>
    </location>
</feature>
<dbReference type="Proteomes" id="UP001500839">
    <property type="component" value="Unassembled WGS sequence"/>
</dbReference>
<name>A0ABP9CS73_9ACTN</name>